<name>A0ABS8QWL4_9PSED</name>
<evidence type="ECO:0000313" key="2">
    <source>
        <dbReference type="Proteomes" id="UP001154922"/>
    </source>
</evidence>
<comment type="caution">
    <text evidence="1">The sequence shown here is derived from an EMBL/GenBank/DDBJ whole genome shotgun (WGS) entry which is preliminary data.</text>
</comment>
<keyword evidence="2" id="KW-1185">Reference proteome</keyword>
<organism evidence="1 2">
    <name type="scientific">Pseudomonas petroselini</name>
    <dbReference type="NCBI Taxonomy" id="2899822"/>
    <lineage>
        <taxon>Bacteria</taxon>
        <taxon>Pseudomonadati</taxon>
        <taxon>Pseudomonadota</taxon>
        <taxon>Gammaproteobacteria</taxon>
        <taxon>Pseudomonadales</taxon>
        <taxon>Pseudomonadaceae</taxon>
        <taxon>Pseudomonas</taxon>
    </lineage>
</organism>
<accession>A0ABS8QWL4</accession>
<evidence type="ECO:0008006" key="3">
    <source>
        <dbReference type="Google" id="ProtNLM"/>
    </source>
</evidence>
<gene>
    <name evidence="1" type="ORF">LRQ20_17640</name>
</gene>
<dbReference type="EMBL" id="JAJOZI010000094">
    <property type="protein sequence ID" value="MCD7040135.1"/>
    <property type="molecule type" value="Genomic_DNA"/>
</dbReference>
<sequence length="330" mass="36561">MKSVSFILSDANFDFNGESSNNIRFVGPQASPNNTHITIIAGANGTSKSRIISSVVEKLCSLRFELEEDGYARKISAHGMHGVTCTEINTTGDKVYQGSEKLPSKVLAISNLVMDKFNFSKDSESKVDFYHYLGVRQATNLTTTGSLERAVTEAVLRMAATDDKLESFKSWTSLVFGGDRELALQFTRLKIKEINDFLEEPDKIALVEKRVMRRTPLGKTTLGQIGAIARDITELFTFLQRKLVNYSVKSHTQRSRVEPFLRLSTLTNKESLQLANLALTFSAATKAGYSAWPSLCFEAAPWFQFNQLSSGEQNLISVGAKIIAYAEQGV</sequence>
<evidence type="ECO:0000313" key="1">
    <source>
        <dbReference type="EMBL" id="MCD7040135.1"/>
    </source>
</evidence>
<dbReference type="Proteomes" id="UP001154922">
    <property type="component" value="Unassembled WGS sequence"/>
</dbReference>
<dbReference type="RefSeq" id="WP_231808925.1">
    <property type="nucleotide sequence ID" value="NZ_JAJOZI010000094.1"/>
</dbReference>
<reference evidence="1 2" key="2">
    <citation type="journal article" date="2023" name="Plant Pathol.">
        <title>Dismantling and reorganizing Pseudomonas marginalis sensu#lato.</title>
        <authorList>
            <person name="Sawada H."/>
            <person name="Fujikawa T."/>
            <person name="Satou M."/>
        </authorList>
    </citation>
    <scope>NUCLEOTIDE SEQUENCE [LARGE SCALE GENOMIC DNA]</scope>
    <source>
        <strain evidence="1 2">MAFF 311096</strain>
    </source>
</reference>
<reference evidence="1 2" key="1">
    <citation type="journal article" date="2022" name="Int. J. Syst. Evol. Microbiol.">
        <title>Pseudomonas petroselini sp. nov., a pathogen causing bacterial rot of parsley in Japan.</title>
        <authorList>
            <person name="Sawada H."/>
            <person name="Fujikawa T."/>
            <person name="Osada S."/>
            <person name="Satou M."/>
        </authorList>
    </citation>
    <scope>NUCLEOTIDE SEQUENCE [LARGE SCALE GENOMIC DNA]</scope>
    <source>
        <strain evidence="1 2">MAFF 311096</strain>
    </source>
</reference>
<protein>
    <recommendedName>
        <fullName evidence="3">Rad50/SbcC-type AAA domain-containing protein</fullName>
    </recommendedName>
</protein>
<proteinExistence type="predicted"/>